<evidence type="ECO:0000256" key="5">
    <source>
        <dbReference type="SAM" id="MobiDB-lite"/>
    </source>
</evidence>
<dbReference type="STRING" id="53468.A0A3P6GCT7"/>
<dbReference type="InterPro" id="IPR042470">
    <property type="entry name" value="RMI1_N_C_sf"/>
</dbReference>
<feature type="region of interest" description="Disordered" evidence="5">
    <location>
        <begin position="247"/>
        <end position="312"/>
    </location>
</feature>
<dbReference type="PANTHER" id="PTHR14790:SF15">
    <property type="entry name" value="RECQ-MEDIATED GENOME INSTABILITY PROTEIN 1"/>
    <property type="match status" value="1"/>
</dbReference>
<comment type="function">
    <text evidence="4">Essential component of the RMI complex, a complex that plays an important role in the processing of homologous recombination intermediates to limit DNA crossover formation in cells. Promotes TOP3A binding to double Holliday junctions (DHJ) and hence stimulates TOP3A-mediated dissolution. Required for BLM phosphorylation during mitosis. Within the BLM complex, required for BLM and TOP3A stability.</text>
</comment>
<reference evidence="8 9" key="1">
    <citation type="submission" date="2018-10" db="EMBL/GenBank/DDBJ databases">
        <authorList>
            <consortium name="Pathogen Informatics"/>
        </authorList>
    </citation>
    <scope>NUCLEOTIDE SEQUENCE [LARGE SCALE GENOMIC DNA]</scope>
</reference>
<evidence type="ECO:0000256" key="3">
    <source>
        <dbReference type="ARBA" id="ARBA00022705"/>
    </source>
</evidence>
<keyword evidence="3" id="KW-0235">DNA replication</keyword>
<dbReference type="GO" id="GO:0031422">
    <property type="term" value="C:RecQ family helicase-topoisomerase III complex"/>
    <property type="evidence" value="ECO:0007669"/>
    <property type="project" value="TreeGrafter"/>
</dbReference>
<evidence type="ECO:0000313" key="9">
    <source>
        <dbReference type="Proteomes" id="UP000267029"/>
    </source>
</evidence>
<protein>
    <recommendedName>
        <fullName evidence="2">RecQ-mediated genome instability protein 1</fullName>
    </recommendedName>
</protein>
<dbReference type="Pfam" id="PF16099">
    <property type="entry name" value="RMI1_C"/>
    <property type="match status" value="1"/>
</dbReference>
<dbReference type="Proteomes" id="UP000267029">
    <property type="component" value="Unassembled WGS sequence"/>
</dbReference>
<accession>A0A3P6GCT7</accession>
<dbReference type="Gene3D" id="1.10.8.1020">
    <property type="entry name" value="RecQ-mediated genome instability protein 1, N-terminal domain"/>
    <property type="match status" value="1"/>
</dbReference>
<feature type="compositionally biased region" description="Polar residues" evidence="5">
    <location>
        <begin position="272"/>
        <end position="287"/>
    </location>
</feature>
<feature type="domain" description="RecQ-mediated genome instability protein 1 C-terminal OB-fold" evidence="7">
    <location>
        <begin position="434"/>
        <end position="583"/>
    </location>
</feature>
<dbReference type="EMBL" id="UXSR01000563">
    <property type="protein sequence ID" value="VDD76937.1"/>
    <property type="molecule type" value="Genomic_DNA"/>
</dbReference>
<dbReference type="OrthoDB" id="6275248at2759"/>
<evidence type="ECO:0000256" key="1">
    <source>
        <dbReference type="ARBA" id="ARBA00006395"/>
    </source>
</evidence>
<comment type="similarity">
    <text evidence="1">Belongs to the RMI1 family.</text>
</comment>
<evidence type="ECO:0000313" key="8">
    <source>
        <dbReference type="EMBL" id="VDD76937.1"/>
    </source>
</evidence>
<dbReference type="Gene3D" id="2.40.50.770">
    <property type="entry name" value="RecQ-mediated genome instability protein Rmi1, C-terminal domain"/>
    <property type="match status" value="1"/>
</dbReference>
<dbReference type="Gene3D" id="2.40.50.510">
    <property type="match status" value="1"/>
</dbReference>
<dbReference type="GO" id="GO:0000724">
    <property type="term" value="P:double-strand break repair via homologous recombination"/>
    <property type="evidence" value="ECO:0007669"/>
    <property type="project" value="TreeGrafter"/>
</dbReference>
<dbReference type="GO" id="GO:0006260">
    <property type="term" value="P:DNA replication"/>
    <property type="evidence" value="ECO:0007669"/>
    <property type="project" value="UniProtKB-KW"/>
</dbReference>
<feature type="domain" description="RecQ mediated genome instability protein 1 OB-fold" evidence="6">
    <location>
        <begin position="52"/>
        <end position="190"/>
    </location>
</feature>
<keyword evidence="9" id="KW-1185">Reference proteome</keyword>
<feature type="compositionally biased region" description="Pro residues" evidence="5">
    <location>
        <begin position="258"/>
        <end position="268"/>
    </location>
</feature>
<dbReference type="AlphaFoldDB" id="A0A3P6GCT7"/>
<dbReference type="GO" id="GO:0000166">
    <property type="term" value="F:nucleotide binding"/>
    <property type="evidence" value="ECO:0007669"/>
    <property type="project" value="InterPro"/>
</dbReference>
<dbReference type="Pfam" id="PF08585">
    <property type="entry name" value="RMI1_N_C"/>
    <property type="match status" value="1"/>
</dbReference>
<dbReference type="InterPro" id="IPR032199">
    <property type="entry name" value="RMI1_C"/>
</dbReference>
<name>A0A3P6GCT7_MESCO</name>
<evidence type="ECO:0000256" key="2">
    <source>
        <dbReference type="ARBA" id="ARBA00018987"/>
    </source>
</evidence>
<evidence type="ECO:0000259" key="6">
    <source>
        <dbReference type="Pfam" id="PF08585"/>
    </source>
</evidence>
<proteinExistence type="inferred from homology"/>
<dbReference type="GO" id="GO:0016604">
    <property type="term" value="C:nuclear body"/>
    <property type="evidence" value="ECO:0007669"/>
    <property type="project" value="TreeGrafter"/>
</dbReference>
<evidence type="ECO:0000259" key="7">
    <source>
        <dbReference type="Pfam" id="PF16099"/>
    </source>
</evidence>
<dbReference type="PANTHER" id="PTHR14790">
    <property type="entry name" value="RECQ-MEDIATED GENOME INSTABILITY PROTEIN 1 RMI1"/>
    <property type="match status" value="1"/>
</dbReference>
<organism evidence="8 9">
    <name type="scientific">Mesocestoides corti</name>
    <name type="common">Flatworm</name>
    <dbReference type="NCBI Taxonomy" id="53468"/>
    <lineage>
        <taxon>Eukaryota</taxon>
        <taxon>Metazoa</taxon>
        <taxon>Spiralia</taxon>
        <taxon>Lophotrochozoa</taxon>
        <taxon>Platyhelminthes</taxon>
        <taxon>Cestoda</taxon>
        <taxon>Eucestoda</taxon>
        <taxon>Cyclophyllidea</taxon>
        <taxon>Mesocestoididae</taxon>
        <taxon>Mesocestoides</taxon>
    </lineage>
</organism>
<dbReference type="InterPro" id="IPR044881">
    <property type="entry name" value="RMI1_N_N_sf"/>
</dbReference>
<dbReference type="InterPro" id="IPR013894">
    <property type="entry name" value="RMI1_OB"/>
</dbReference>
<evidence type="ECO:0000256" key="4">
    <source>
        <dbReference type="ARBA" id="ARBA00024977"/>
    </source>
</evidence>
<dbReference type="GO" id="GO:0000712">
    <property type="term" value="P:resolution of meiotic recombination intermediates"/>
    <property type="evidence" value="ECO:0007669"/>
    <property type="project" value="TreeGrafter"/>
</dbReference>
<gene>
    <name evidence="8" type="ORF">MCOS_LOCUS2940</name>
</gene>
<sequence>MRSVDVEALRSWLEDKAIMVPEGWLEACLEWLVEDQGDRCAQFTPLQWREAVSAILNIGESYYGQLRKLEGDLDKDLPDLENDPDQVDFEDRSVSLTFQSANGKINHCIRHVLCSSQYSQANRTWGQQPTYALYLTDGITTIKAVELGSKASSSSSLVLEDRYRVGAKVKLRGPLKLRNRVLMLPCGSITCPSASPQSHCVVLGGEVDQDEDRVVKKLTHLQEELLVKLNLPVSAPPDWLPGRRRLAAVSQEAQSTRSPPPPPPPPAPSASVGSRHQNCTVPQSLNATRVAPPPQSPAVAKQASSEGLFETNDDDDVDDLLLACAMENLEAEAVVASELTFDNLVAFVNADEDQVDAALLNSALQEIDFSPLPDPPPIEVLKRPAAMPPSTEPPRKKTSLKAEVACAKRPHCADIRRFLGDTQKPSHSVPIQSFSYLQDVYYDLQKQSSNQSEVPRKEVYNIRGMLVSLQSRLEHHDGQRWSLTVRLSDGSATVDADMEDDLLKELIGVSAVESEAMRQLGRKGDENQKRRLKEVIDAFQLKLCHLNGLFEIVLAGPPSSAKPRIRRFRALDSHWLSELQKRVL</sequence>